<accession>A0AAD8MHL9</accession>
<feature type="domain" description="EamA" evidence="7">
    <location>
        <begin position="25"/>
        <end position="101"/>
    </location>
</feature>
<comment type="subcellular location">
    <subcellularLocation>
        <location evidence="1 6">Membrane</location>
        <topology evidence="1 6">Multi-pass membrane protein</topology>
    </subcellularLocation>
</comment>
<proteinExistence type="inferred from homology"/>
<evidence type="ECO:0000259" key="7">
    <source>
        <dbReference type="Pfam" id="PF00892"/>
    </source>
</evidence>
<feature type="transmembrane region" description="Helical" evidence="6">
    <location>
        <begin position="29"/>
        <end position="46"/>
    </location>
</feature>
<comment type="caution">
    <text evidence="6">Lacks conserved residue(s) required for the propagation of feature annotation.</text>
</comment>
<evidence type="ECO:0000256" key="4">
    <source>
        <dbReference type="ARBA" id="ARBA00022989"/>
    </source>
</evidence>
<dbReference type="SUPFAM" id="SSF103481">
    <property type="entry name" value="Multidrug resistance efflux transporter EmrE"/>
    <property type="match status" value="1"/>
</dbReference>
<dbReference type="InterPro" id="IPR030184">
    <property type="entry name" value="WAT1-related"/>
</dbReference>
<dbReference type="PANTHER" id="PTHR31218">
    <property type="entry name" value="WAT1-RELATED PROTEIN"/>
    <property type="match status" value="1"/>
</dbReference>
<keyword evidence="5 6" id="KW-0472">Membrane</keyword>
<dbReference type="Gene3D" id="1.10.3730.20">
    <property type="match status" value="1"/>
</dbReference>
<evidence type="ECO:0000256" key="2">
    <source>
        <dbReference type="ARBA" id="ARBA00007635"/>
    </source>
</evidence>
<evidence type="ECO:0000256" key="1">
    <source>
        <dbReference type="ARBA" id="ARBA00004141"/>
    </source>
</evidence>
<keyword evidence="4 6" id="KW-1133">Transmembrane helix</keyword>
<reference evidence="8" key="1">
    <citation type="submission" date="2023-02" db="EMBL/GenBank/DDBJ databases">
        <title>Genome of toxic invasive species Heracleum sosnowskyi carries increased number of genes despite the absence of recent whole-genome duplications.</title>
        <authorList>
            <person name="Schelkunov M."/>
            <person name="Shtratnikova V."/>
            <person name="Makarenko M."/>
            <person name="Klepikova A."/>
            <person name="Omelchenko D."/>
            <person name="Novikova G."/>
            <person name="Obukhova E."/>
            <person name="Bogdanov V."/>
            <person name="Penin A."/>
            <person name="Logacheva M."/>
        </authorList>
    </citation>
    <scope>NUCLEOTIDE SEQUENCE</scope>
    <source>
        <strain evidence="8">Hsosn_3</strain>
        <tissue evidence="8">Leaf</tissue>
    </source>
</reference>
<protein>
    <recommendedName>
        <fullName evidence="6">WAT1-related protein</fullName>
    </recommendedName>
</protein>
<dbReference type="EMBL" id="JAUIZM010000007">
    <property type="protein sequence ID" value="KAK1373112.1"/>
    <property type="molecule type" value="Genomic_DNA"/>
</dbReference>
<evidence type="ECO:0000256" key="5">
    <source>
        <dbReference type="ARBA" id="ARBA00023136"/>
    </source>
</evidence>
<sequence length="167" mass="18199">MGTVEGAVVALVMERRNAAVWSLNLDTKLLAAAYSGVFCSGLAYYVQGIIMKDRGPVFVTAFNPLSMIIVAVLGSFILGEQMYLGRLLGAVVIVSGLYLVVWGKSKDYKSESLPCHNDPVLCFVFHGFLLVIFKYTGKASSSVATSCPYPKEKTMPQHAYTKIQMLS</sequence>
<organism evidence="8 9">
    <name type="scientific">Heracleum sosnowskyi</name>
    <dbReference type="NCBI Taxonomy" id="360622"/>
    <lineage>
        <taxon>Eukaryota</taxon>
        <taxon>Viridiplantae</taxon>
        <taxon>Streptophyta</taxon>
        <taxon>Embryophyta</taxon>
        <taxon>Tracheophyta</taxon>
        <taxon>Spermatophyta</taxon>
        <taxon>Magnoliopsida</taxon>
        <taxon>eudicotyledons</taxon>
        <taxon>Gunneridae</taxon>
        <taxon>Pentapetalae</taxon>
        <taxon>asterids</taxon>
        <taxon>campanulids</taxon>
        <taxon>Apiales</taxon>
        <taxon>Apiaceae</taxon>
        <taxon>Apioideae</taxon>
        <taxon>apioid superclade</taxon>
        <taxon>Tordylieae</taxon>
        <taxon>Tordyliinae</taxon>
        <taxon>Heracleum</taxon>
    </lineage>
</organism>
<reference evidence="8" key="2">
    <citation type="submission" date="2023-05" db="EMBL/GenBank/DDBJ databases">
        <authorList>
            <person name="Schelkunov M.I."/>
        </authorList>
    </citation>
    <scope>NUCLEOTIDE SEQUENCE</scope>
    <source>
        <strain evidence="8">Hsosn_3</strain>
        <tissue evidence="8">Leaf</tissue>
    </source>
</reference>
<evidence type="ECO:0000313" key="9">
    <source>
        <dbReference type="Proteomes" id="UP001237642"/>
    </source>
</evidence>
<evidence type="ECO:0000256" key="6">
    <source>
        <dbReference type="RuleBase" id="RU363077"/>
    </source>
</evidence>
<feature type="transmembrane region" description="Helical" evidence="6">
    <location>
        <begin position="58"/>
        <end position="77"/>
    </location>
</feature>
<dbReference type="Proteomes" id="UP001237642">
    <property type="component" value="Unassembled WGS sequence"/>
</dbReference>
<name>A0AAD8MHL9_9APIA</name>
<keyword evidence="3 6" id="KW-0812">Transmembrane</keyword>
<comment type="similarity">
    <text evidence="2 6">Belongs to the drug/metabolite transporter (DMT) superfamily. Plant drug/metabolite exporter (P-DME) (TC 2.A.7.4) family.</text>
</comment>
<dbReference type="InterPro" id="IPR037185">
    <property type="entry name" value="EmrE-like"/>
</dbReference>
<dbReference type="InterPro" id="IPR000620">
    <property type="entry name" value="EamA_dom"/>
</dbReference>
<evidence type="ECO:0000256" key="3">
    <source>
        <dbReference type="ARBA" id="ARBA00022692"/>
    </source>
</evidence>
<keyword evidence="9" id="KW-1185">Reference proteome</keyword>
<comment type="caution">
    <text evidence="8">The sequence shown here is derived from an EMBL/GenBank/DDBJ whole genome shotgun (WGS) entry which is preliminary data.</text>
</comment>
<gene>
    <name evidence="8" type="ORF">POM88_029305</name>
</gene>
<dbReference type="GO" id="GO:0016020">
    <property type="term" value="C:membrane"/>
    <property type="evidence" value="ECO:0007669"/>
    <property type="project" value="UniProtKB-SubCell"/>
</dbReference>
<evidence type="ECO:0000313" key="8">
    <source>
        <dbReference type="EMBL" id="KAK1373112.1"/>
    </source>
</evidence>
<dbReference type="AlphaFoldDB" id="A0AAD8MHL9"/>
<feature type="transmembrane region" description="Helical" evidence="6">
    <location>
        <begin position="83"/>
        <end position="102"/>
    </location>
</feature>
<dbReference type="GO" id="GO:0022857">
    <property type="term" value="F:transmembrane transporter activity"/>
    <property type="evidence" value="ECO:0007669"/>
    <property type="project" value="InterPro"/>
</dbReference>
<dbReference type="Pfam" id="PF00892">
    <property type="entry name" value="EamA"/>
    <property type="match status" value="1"/>
</dbReference>